<evidence type="ECO:0000313" key="2">
    <source>
        <dbReference type="EMBL" id="GBP90769.1"/>
    </source>
</evidence>
<feature type="compositionally biased region" description="Basic and acidic residues" evidence="1">
    <location>
        <begin position="26"/>
        <end position="41"/>
    </location>
</feature>
<dbReference type="Proteomes" id="UP000299102">
    <property type="component" value="Unassembled WGS sequence"/>
</dbReference>
<organism evidence="2 3">
    <name type="scientific">Eumeta variegata</name>
    <name type="common">Bagworm moth</name>
    <name type="synonym">Eumeta japonica</name>
    <dbReference type="NCBI Taxonomy" id="151549"/>
    <lineage>
        <taxon>Eukaryota</taxon>
        <taxon>Metazoa</taxon>
        <taxon>Ecdysozoa</taxon>
        <taxon>Arthropoda</taxon>
        <taxon>Hexapoda</taxon>
        <taxon>Insecta</taxon>
        <taxon>Pterygota</taxon>
        <taxon>Neoptera</taxon>
        <taxon>Endopterygota</taxon>
        <taxon>Lepidoptera</taxon>
        <taxon>Glossata</taxon>
        <taxon>Ditrysia</taxon>
        <taxon>Tineoidea</taxon>
        <taxon>Psychidae</taxon>
        <taxon>Oiketicinae</taxon>
        <taxon>Eumeta</taxon>
    </lineage>
</organism>
<evidence type="ECO:0000256" key="1">
    <source>
        <dbReference type="SAM" id="MobiDB-lite"/>
    </source>
</evidence>
<sequence>MLEEMLWAEAAQQWNTVHFKPPSAHSDYRHPPCGVKKDPRITIDTSPDQIRTVGGSGVDIANKTKSKIESRNRTRTQSRTEPWLESSVELKLEPTACSE</sequence>
<name>A0A4C1ZUR2_EUMVA</name>
<proteinExistence type="predicted"/>
<gene>
    <name evidence="2" type="ORF">EVAR_99482_1</name>
</gene>
<reference evidence="2 3" key="1">
    <citation type="journal article" date="2019" name="Commun. Biol.">
        <title>The bagworm genome reveals a unique fibroin gene that provides high tensile strength.</title>
        <authorList>
            <person name="Kono N."/>
            <person name="Nakamura H."/>
            <person name="Ohtoshi R."/>
            <person name="Tomita M."/>
            <person name="Numata K."/>
            <person name="Arakawa K."/>
        </authorList>
    </citation>
    <scope>NUCLEOTIDE SEQUENCE [LARGE SCALE GENOMIC DNA]</scope>
</reference>
<dbReference type="EMBL" id="BGZK01002111">
    <property type="protein sequence ID" value="GBP90769.1"/>
    <property type="molecule type" value="Genomic_DNA"/>
</dbReference>
<evidence type="ECO:0000313" key="3">
    <source>
        <dbReference type="Proteomes" id="UP000299102"/>
    </source>
</evidence>
<dbReference type="AlphaFoldDB" id="A0A4C1ZUR2"/>
<keyword evidence="3" id="KW-1185">Reference proteome</keyword>
<protein>
    <submittedName>
        <fullName evidence="2">Uncharacterized protein</fullName>
    </submittedName>
</protein>
<comment type="caution">
    <text evidence="2">The sequence shown here is derived from an EMBL/GenBank/DDBJ whole genome shotgun (WGS) entry which is preliminary data.</text>
</comment>
<feature type="region of interest" description="Disordered" evidence="1">
    <location>
        <begin position="20"/>
        <end position="99"/>
    </location>
</feature>
<accession>A0A4C1ZUR2</accession>